<feature type="domain" description="Caspase recruitment" evidence="35">
    <location>
        <begin position="7"/>
        <end position="90"/>
    </location>
</feature>
<evidence type="ECO:0000256" key="33">
    <source>
        <dbReference type="ARBA" id="ARBA00083233"/>
    </source>
</evidence>
<dbReference type="CDD" id="cd24136">
    <property type="entry name" value="ASKHA_NBD_PanK-II_Pank2"/>
    <property type="match status" value="1"/>
</dbReference>
<gene>
    <name evidence="36" type="ORF">PAL_GLEAN10024111</name>
</gene>
<dbReference type="GO" id="GO:0005829">
    <property type="term" value="C:cytosol"/>
    <property type="evidence" value="ECO:0007669"/>
    <property type="project" value="UniProtKB-ARBA"/>
</dbReference>
<evidence type="ECO:0000256" key="14">
    <source>
        <dbReference type="ARBA" id="ARBA00022679"/>
    </source>
</evidence>
<dbReference type="GO" id="GO:0032727">
    <property type="term" value="P:positive regulation of interferon-alpha production"/>
    <property type="evidence" value="ECO:0007669"/>
    <property type="project" value="UniProtKB-ARBA"/>
</dbReference>
<dbReference type="GO" id="GO:1900063">
    <property type="term" value="P:regulation of peroxisome organization"/>
    <property type="evidence" value="ECO:0007669"/>
    <property type="project" value="UniProtKB-ARBA"/>
</dbReference>
<evidence type="ECO:0000256" key="6">
    <source>
        <dbReference type="ARBA" id="ARBA00011738"/>
    </source>
</evidence>
<comment type="pathway">
    <text evidence="5">Cofactor biosynthesis; coenzyme A biosynthesis; CoA from (R)-pantothenate: step 1/5.</text>
</comment>
<feature type="region of interest" description="Disordered" evidence="34">
    <location>
        <begin position="359"/>
        <end position="412"/>
    </location>
</feature>
<evidence type="ECO:0000256" key="32">
    <source>
        <dbReference type="ARBA" id="ARBA00082620"/>
    </source>
</evidence>
<dbReference type="GO" id="GO:0032755">
    <property type="term" value="P:positive regulation of interleukin-6 production"/>
    <property type="evidence" value="ECO:0007669"/>
    <property type="project" value="UniProtKB-ARBA"/>
</dbReference>
<dbReference type="GO" id="GO:0005634">
    <property type="term" value="C:nucleus"/>
    <property type="evidence" value="ECO:0007669"/>
    <property type="project" value="TreeGrafter"/>
</dbReference>
<evidence type="ECO:0000256" key="7">
    <source>
        <dbReference type="ARBA" id="ARBA00012102"/>
    </source>
</evidence>
<evidence type="ECO:0000313" key="36">
    <source>
        <dbReference type="EMBL" id="ELK03996.1"/>
    </source>
</evidence>
<dbReference type="Pfam" id="PF16739">
    <property type="entry name" value="CARD_2"/>
    <property type="match status" value="1"/>
</dbReference>
<evidence type="ECO:0000256" key="16">
    <source>
        <dbReference type="ARBA" id="ARBA00022741"/>
    </source>
</evidence>
<dbReference type="InterPro" id="IPR011029">
    <property type="entry name" value="DEATH-like_dom_sf"/>
</dbReference>
<evidence type="ECO:0000256" key="10">
    <source>
        <dbReference type="ARBA" id="ARBA00022499"/>
    </source>
</evidence>
<evidence type="ECO:0000256" key="26">
    <source>
        <dbReference type="ARBA" id="ARBA00023136"/>
    </source>
</evidence>
<proteinExistence type="inferred from homology"/>
<keyword evidence="15" id="KW-0812">Transmembrane</keyword>
<dbReference type="GO" id="GO:0005741">
    <property type="term" value="C:mitochondrial outer membrane"/>
    <property type="evidence" value="ECO:0007669"/>
    <property type="project" value="UniProtKB-SubCell"/>
</dbReference>
<evidence type="ECO:0000256" key="27">
    <source>
        <dbReference type="ARBA" id="ARBA00023139"/>
    </source>
</evidence>
<dbReference type="GO" id="GO:0070585">
    <property type="term" value="P:protein localization to mitochondrion"/>
    <property type="evidence" value="ECO:0007669"/>
    <property type="project" value="UniProtKB-ARBA"/>
</dbReference>
<feature type="region of interest" description="Disordered" evidence="34">
    <location>
        <begin position="270"/>
        <end position="342"/>
    </location>
</feature>
<evidence type="ECO:0000256" key="28">
    <source>
        <dbReference type="ARBA" id="ARBA00023140"/>
    </source>
</evidence>
<evidence type="ECO:0000256" key="4">
    <source>
        <dbReference type="ARBA" id="ARBA00004572"/>
    </source>
</evidence>
<keyword evidence="24" id="KW-0051">Antiviral defense</keyword>
<keyword evidence="17 36" id="KW-0418">Kinase</keyword>
<keyword evidence="27" id="KW-0564">Palmitate</keyword>
<sequence length="926" mass="99398">MTFAEDKTFEYIRHHYRNFYRIHVLEILPYLSCLTASDQDLLRACYDHRGNRNTIWELFNSLQRRSGWVESLIRALRACELASLADEVAQVYQRNLPLNQNHSQAPLEPPSVAAEAPGSSTPALALSVPKNSYRNEESSYPMPVQDTQLPESMGESSKKAPQTPSSEAVLRRPSGSLEPSSNMAALSPMTSSGPQEKDTEPSSTDTAGRVSSLASPGGPVSPTVSFQPLARSAPRASCLPGPPVSVLSTGTSSTSSTGLASARGAGDQAKAAISSTGAGVPTNSMTTSTAPSKVPSHSAFTSTIPSKLPTSSKPPGVMPTNVLTGPAPSKLPVNSMRTGTVPPKVPTGLVSDHRMPMSTVPSKVPANTAPTIRSSNSCLEDTPVSPVPTGATAGGSSPYADSSCDSLGLEPELSKPGRLESCMSSQPFSGCSADLAISYSDTLGAGPDNAPEENEYVSVDALRLHVVEAPSPDLLEGSPRPPSALQPQAEKQSLCVGTPPWVPWLGVAVAGVLLAAVVAMLYRRRPLQPAVGASAEGVRRDRPGSYSGPTSVSRQRVESLKKKRPLFPWFGLDIGGTLVKLVYFEPKDITAEEEEEEVESLKSIRKYLTSNVAYGSTGIRDVHLELKDLTLCGRKGNLHFIRFPTHDMPAFIQMGRDKNFSSLHTVFCATGGGAYKFEQDFLTIGDLQLCKLDELDCLIKGILYIDSVGFNGRSQCYYFENPADSEKCQKLPFDLKNPYPLLLVNIGSGVSILAVYSKDNYKRVTGTSLGGGTFFGLCCLLTGCTTFEEALEMASRGDSTKVDKLVRDIYGGDYERFGLPGWAVASSFGNMMSKEKREAVSKEDLARATLITITNNIGSIARMCALNENINQVVFVGNFLRINTIAMRLLAYALDYWSKGQLKALFSEHEGYFGAVGALLELLKIP</sequence>
<dbReference type="GO" id="GO:0051607">
    <property type="term" value="P:defense response to virus"/>
    <property type="evidence" value="ECO:0007669"/>
    <property type="project" value="UniProtKB-KW"/>
</dbReference>
<keyword evidence="22" id="KW-1133">Transmembrane helix</keyword>
<evidence type="ECO:0000256" key="23">
    <source>
        <dbReference type="ARBA" id="ARBA00022993"/>
    </source>
</evidence>
<keyword evidence="20" id="KW-0832">Ubl conjugation</keyword>
<feature type="compositionally biased region" description="Polar residues" evidence="34">
    <location>
        <begin position="368"/>
        <end position="379"/>
    </location>
</feature>
<evidence type="ECO:0000256" key="3">
    <source>
        <dbReference type="ARBA" id="ARBA00004496"/>
    </source>
</evidence>
<dbReference type="PANTHER" id="PTHR12280:SF25">
    <property type="entry name" value="PANTOTHENATE KINASE 2, MITOCHONDRIAL"/>
    <property type="match status" value="1"/>
</dbReference>
<dbReference type="SUPFAM" id="SSF53067">
    <property type="entry name" value="Actin-like ATPase domain"/>
    <property type="match status" value="2"/>
</dbReference>
<dbReference type="Gene3D" id="3.30.420.40">
    <property type="match status" value="1"/>
</dbReference>
<dbReference type="EMBL" id="KB031072">
    <property type="protein sequence ID" value="ELK03996.1"/>
    <property type="molecule type" value="Genomic_DNA"/>
</dbReference>
<evidence type="ECO:0000256" key="17">
    <source>
        <dbReference type="ARBA" id="ARBA00022777"/>
    </source>
</evidence>
<dbReference type="InParanoid" id="L5JZS8"/>
<keyword evidence="16" id="KW-0547">Nucleotide-binding</keyword>
<keyword evidence="25" id="KW-0496">Mitochondrion</keyword>
<keyword evidence="18" id="KW-1000">Mitochondrion outer membrane</keyword>
<evidence type="ECO:0000256" key="9">
    <source>
        <dbReference type="ARBA" id="ARBA00022490"/>
    </source>
</evidence>
<dbReference type="NCBIfam" id="TIGR00555">
    <property type="entry name" value="panK_eukar"/>
    <property type="match status" value="1"/>
</dbReference>
<dbReference type="InterPro" id="IPR043129">
    <property type="entry name" value="ATPase_NBD"/>
</dbReference>
<keyword evidence="9" id="KW-0963">Cytoplasm</keyword>
<dbReference type="InterPro" id="IPR004567">
    <property type="entry name" value="Type_II_PanK"/>
</dbReference>
<evidence type="ECO:0000259" key="35">
    <source>
        <dbReference type="Pfam" id="PF16739"/>
    </source>
</evidence>
<evidence type="ECO:0000256" key="22">
    <source>
        <dbReference type="ARBA" id="ARBA00022989"/>
    </source>
</evidence>
<keyword evidence="11" id="KW-0597">Phosphoprotein</keyword>
<evidence type="ECO:0000256" key="12">
    <source>
        <dbReference type="ARBA" id="ARBA00022581"/>
    </source>
</evidence>
<dbReference type="STRING" id="9402.L5JZS8"/>
<dbReference type="Pfam" id="PF03630">
    <property type="entry name" value="Fumble"/>
    <property type="match status" value="1"/>
</dbReference>
<dbReference type="InterPro" id="IPR031964">
    <property type="entry name" value="CARD_dom"/>
</dbReference>
<dbReference type="Gene3D" id="1.10.533.10">
    <property type="entry name" value="Death Domain, Fas"/>
    <property type="match status" value="1"/>
</dbReference>
<dbReference type="GO" id="GO:0045087">
    <property type="term" value="P:innate immune response"/>
    <property type="evidence" value="ECO:0007669"/>
    <property type="project" value="UniProtKB-KW"/>
</dbReference>
<keyword evidence="23" id="KW-0173">Coenzyme A biosynthesis</keyword>
<accession>L5JZS8</accession>
<dbReference type="Proteomes" id="UP000010552">
    <property type="component" value="Unassembled WGS sequence"/>
</dbReference>
<dbReference type="GO" id="GO:1900227">
    <property type="term" value="P:positive regulation of NLRP3 inflammasome complex assembly"/>
    <property type="evidence" value="ECO:0007669"/>
    <property type="project" value="UniProtKB-ARBA"/>
</dbReference>
<keyword evidence="8" id="KW-0488">Methylation</keyword>
<feature type="compositionally biased region" description="Polar residues" evidence="34">
    <location>
        <begin position="177"/>
        <end position="194"/>
    </location>
</feature>
<evidence type="ECO:0000256" key="21">
    <source>
        <dbReference type="ARBA" id="ARBA00022859"/>
    </source>
</evidence>
<feature type="region of interest" description="Disordered" evidence="34">
    <location>
        <begin position="471"/>
        <end position="491"/>
    </location>
</feature>
<feature type="compositionally biased region" description="Polar residues" evidence="34">
    <location>
        <begin position="273"/>
        <end position="291"/>
    </location>
</feature>
<comment type="similarity">
    <text evidence="30">Belongs to the type II pantothenate kinase family.</text>
</comment>
<keyword evidence="19" id="KW-0067">ATP-binding</keyword>
<comment type="catalytic activity">
    <reaction evidence="1">
        <text>(R)-pantothenate + ATP = (R)-4'-phosphopantothenate + ADP + H(+)</text>
        <dbReference type="Rhea" id="RHEA:16373"/>
        <dbReference type="ChEBI" id="CHEBI:10986"/>
        <dbReference type="ChEBI" id="CHEBI:15378"/>
        <dbReference type="ChEBI" id="CHEBI:29032"/>
        <dbReference type="ChEBI" id="CHEBI:30616"/>
        <dbReference type="ChEBI" id="CHEBI:456216"/>
        <dbReference type="EC" id="2.7.1.33"/>
    </reaction>
</comment>
<evidence type="ECO:0000256" key="15">
    <source>
        <dbReference type="ARBA" id="ARBA00022692"/>
    </source>
</evidence>
<keyword evidence="13" id="KW-0399">Innate immunity</keyword>
<dbReference type="GO" id="GO:0032728">
    <property type="term" value="P:positive regulation of interferon-beta production"/>
    <property type="evidence" value="ECO:0007669"/>
    <property type="project" value="UniProtKB-ARBA"/>
</dbReference>
<dbReference type="GO" id="GO:0002230">
    <property type="term" value="P:positive regulation of defense response to virus by host"/>
    <property type="evidence" value="ECO:0007669"/>
    <property type="project" value="UniProtKB-ARBA"/>
</dbReference>
<evidence type="ECO:0000256" key="29">
    <source>
        <dbReference type="ARBA" id="ARBA00023288"/>
    </source>
</evidence>
<dbReference type="GO" id="GO:0045071">
    <property type="term" value="P:negative regulation of viral genome replication"/>
    <property type="evidence" value="ECO:0007669"/>
    <property type="project" value="UniProtKB-ARBA"/>
</dbReference>
<evidence type="ECO:0000256" key="2">
    <source>
        <dbReference type="ARBA" id="ARBA00004275"/>
    </source>
</evidence>
<comment type="subunit">
    <text evidence="6">Homodimer.</text>
</comment>
<dbReference type="GO" id="GO:0035591">
    <property type="term" value="F:signaling adaptor activity"/>
    <property type="evidence" value="ECO:0007669"/>
    <property type="project" value="UniProtKB-ARBA"/>
</dbReference>
<dbReference type="Gene3D" id="3.30.420.510">
    <property type="match status" value="1"/>
</dbReference>
<evidence type="ECO:0000256" key="25">
    <source>
        <dbReference type="ARBA" id="ARBA00023128"/>
    </source>
</evidence>
<keyword evidence="29" id="KW-0449">Lipoprotein</keyword>
<keyword evidence="37" id="KW-1185">Reference proteome</keyword>
<comment type="subcellular location">
    <subcellularLocation>
        <location evidence="3">Cytoplasm</location>
    </subcellularLocation>
    <subcellularLocation>
        <location evidence="4">Mitochondrion outer membrane</location>
        <topology evidence="4">Single-pass membrane protein</topology>
    </subcellularLocation>
    <subcellularLocation>
        <location evidence="2">Peroxisome</location>
    </subcellularLocation>
</comment>
<dbReference type="FunFam" id="3.30.420.40:FF:000244">
    <property type="entry name" value="pantothenate kinase 1-like isoform X3"/>
    <property type="match status" value="1"/>
</dbReference>
<dbReference type="FunCoup" id="L5JZS8">
    <property type="interactions" value="452"/>
</dbReference>
<evidence type="ECO:0000256" key="18">
    <source>
        <dbReference type="ARBA" id="ARBA00022787"/>
    </source>
</evidence>
<dbReference type="FunFam" id="3.30.420.510:FF:000001">
    <property type="entry name" value="pantothenate kinase 2, mitochondrial"/>
    <property type="match status" value="1"/>
</dbReference>
<evidence type="ECO:0000256" key="20">
    <source>
        <dbReference type="ARBA" id="ARBA00022843"/>
    </source>
</evidence>
<evidence type="ECO:0000256" key="5">
    <source>
        <dbReference type="ARBA" id="ARBA00005225"/>
    </source>
</evidence>
<dbReference type="FunFam" id="3.30.420.40:FF:000392">
    <property type="entry name" value="pantothenate kinase 3-like isoform X1"/>
    <property type="match status" value="1"/>
</dbReference>
<evidence type="ECO:0000256" key="1">
    <source>
        <dbReference type="ARBA" id="ARBA00001206"/>
    </source>
</evidence>
<dbReference type="EC" id="2.7.1.33" evidence="7"/>
<feature type="compositionally biased region" description="Polar residues" evidence="34">
    <location>
        <begin position="298"/>
        <end position="313"/>
    </location>
</feature>
<keyword evidence="26" id="KW-0472">Membrane</keyword>
<dbReference type="PANTHER" id="PTHR12280">
    <property type="entry name" value="PANTOTHENATE KINASE"/>
    <property type="match status" value="1"/>
</dbReference>
<dbReference type="GO" id="GO:0005524">
    <property type="term" value="F:ATP binding"/>
    <property type="evidence" value="ECO:0007669"/>
    <property type="project" value="UniProtKB-KW"/>
</dbReference>
<keyword evidence="12" id="KW-0945">Host-virus interaction</keyword>
<evidence type="ECO:0000256" key="24">
    <source>
        <dbReference type="ARBA" id="ARBA00023118"/>
    </source>
</evidence>
<keyword evidence="28" id="KW-0576">Peroxisome</keyword>
<dbReference type="eggNOG" id="ENOG502SAUA">
    <property type="taxonomic scope" value="Eukaryota"/>
</dbReference>
<evidence type="ECO:0000256" key="30">
    <source>
        <dbReference type="ARBA" id="ARBA00060870"/>
    </source>
</evidence>
<feature type="region of interest" description="Disordered" evidence="34">
    <location>
        <begin position="101"/>
        <end position="226"/>
    </location>
</feature>
<dbReference type="GO" id="GO:0005777">
    <property type="term" value="C:peroxisome"/>
    <property type="evidence" value="ECO:0007669"/>
    <property type="project" value="UniProtKB-SubCell"/>
</dbReference>
<organism evidence="36 37">
    <name type="scientific">Pteropus alecto</name>
    <name type="common">Black flying fox</name>
    <dbReference type="NCBI Taxonomy" id="9402"/>
    <lineage>
        <taxon>Eukaryota</taxon>
        <taxon>Metazoa</taxon>
        <taxon>Chordata</taxon>
        <taxon>Craniata</taxon>
        <taxon>Vertebrata</taxon>
        <taxon>Euteleostomi</taxon>
        <taxon>Mammalia</taxon>
        <taxon>Eutheria</taxon>
        <taxon>Laurasiatheria</taxon>
        <taxon>Chiroptera</taxon>
        <taxon>Yinpterochiroptera</taxon>
        <taxon>Pteropodoidea</taxon>
        <taxon>Pteropodidae</taxon>
        <taxon>Pteropodinae</taxon>
        <taxon>Pteropus</taxon>
    </lineage>
</organism>
<dbReference type="GO" id="GO:0002753">
    <property type="term" value="P:cytoplasmic pattern recognition receptor signaling pathway"/>
    <property type="evidence" value="ECO:0007669"/>
    <property type="project" value="UniProtKB-ARBA"/>
</dbReference>
<dbReference type="GO" id="GO:0004594">
    <property type="term" value="F:pantothenate kinase activity"/>
    <property type="evidence" value="ECO:0007669"/>
    <property type="project" value="UniProtKB-EC"/>
</dbReference>
<evidence type="ECO:0000256" key="34">
    <source>
        <dbReference type="SAM" id="MobiDB-lite"/>
    </source>
</evidence>
<evidence type="ECO:0000256" key="13">
    <source>
        <dbReference type="ARBA" id="ARBA00022588"/>
    </source>
</evidence>
<keyword evidence="10" id="KW-1017">Isopeptide bond</keyword>
<evidence type="ECO:0000256" key="8">
    <source>
        <dbReference type="ARBA" id="ARBA00022481"/>
    </source>
</evidence>
<evidence type="ECO:0000256" key="31">
    <source>
        <dbReference type="ARBA" id="ARBA00071084"/>
    </source>
</evidence>
<evidence type="ECO:0000256" key="11">
    <source>
        <dbReference type="ARBA" id="ARBA00022553"/>
    </source>
</evidence>
<feature type="region of interest" description="Disordered" evidence="34">
    <location>
        <begin position="532"/>
        <end position="557"/>
    </location>
</feature>
<evidence type="ECO:0000313" key="37">
    <source>
        <dbReference type="Proteomes" id="UP000010552"/>
    </source>
</evidence>
<dbReference type="FunFam" id="1.10.533.10:FF:000063">
    <property type="entry name" value="Mitochondrial antiviral-signaling protein"/>
    <property type="match status" value="1"/>
</dbReference>
<dbReference type="GO" id="GO:0015937">
    <property type="term" value="P:coenzyme A biosynthetic process"/>
    <property type="evidence" value="ECO:0007669"/>
    <property type="project" value="UniProtKB-KW"/>
</dbReference>
<evidence type="ECO:0000256" key="19">
    <source>
        <dbReference type="ARBA" id="ARBA00022840"/>
    </source>
</evidence>
<name>L5JZS8_PTEAL</name>
<keyword evidence="21" id="KW-0391">Immunity</keyword>
<dbReference type="AlphaFoldDB" id="L5JZS8"/>
<reference evidence="37" key="1">
    <citation type="journal article" date="2013" name="Science">
        <title>Comparative analysis of bat genomes provides insight into the evolution of flight and immunity.</title>
        <authorList>
            <person name="Zhang G."/>
            <person name="Cowled C."/>
            <person name="Shi Z."/>
            <person name="Huang Z."/>
            <person name="Bishop-Lilly K.A."/>
            <person name="Fang X."/>
            <person name="Wynne J.W."/>
            <person name="Xiong Z."/>
            <person name="Baker M.L."/>
            <person name="Zhao W."/>
            <person name="Tachedjian M."/>
            <person name="Zhu Y."/>
            <person name="Zhou P."/>
            <person name="Jiang X."/>
            <person name="Ng J."/>
            <person name="Yang L."/>
            <person name="Wu L."/>
            <person name="Xiao J."/>
            <person name="Feng Y."/>
            <person name="Chen Y."/>
            <person name="Sun X."/>
            <person name="Zhang Y."/>
            <person name="Marsh G.A."/>
            <person name="Crameri G."/>
            <person name="Broder C.C."/>
            <person name="Frey K.G."/>
            <person name="Wang L.F."/>
            <person name="Wang J."/>
        </authorList>
    </citation>
    <scope>NUCLEOTIDE SEQUENCE [LARGE SCALE GENOMIC DNA]</scope>
</reference>
<protein>
    <recommendedName>
        <fullName evidence="31">Mitochondrial antiviral-signaling protein</fullName>
        <ecNumber evidence="7">2.7.1.33</ecNumber>
    </recommendedName>
    <alternativeName>
        <fullName evidence="32">Interferon beta promoter stimulator protein 1</fullName>
    </alternativeName>
    <alternativeName>
        <fullName evidence="33">Virus-induced-signaling adapter</fullName>
    </alternativeName>
</protein>
<keyword evidence="14" id="KW-0808">Transferase</keyword>